<dbReference type="EMBL" id="CATNWA010008307">
    <property type="protein sequence ID" value="CAI9555862.1"/>
    <property type="molecule type" value="Genomic_DNA"/>
</dbReference>
<proteinExistence type="predicted"/>
<evidence type="ECO:0000313" key="2">
    <source>
        <dbReference type="Proteomes" id="UP001162483"/>
    </source>
</evidence>
<evidence type="ECO:0000313" key="1">
    <source>
        <dbReference type="EMBL" id="CAI9555862.1"/>
    </source>
</evidence>
<sequence length="75" mass="8194">MAVDMVILDRGGGGGHGILGHMGGGGRGILGQRGGSGHGILGQRGWRWTWYTWTEVRWRVDVVYAWTEWANTANV</sequence>
<reference evidence="1" key="1">
    <citation type="submission" date="2023-05" db="EMBL/GenBank/DDBJ databases">
        <authorList>
            <person name="Stuckert A."/>
        </authorList>
    </citation>
    <scope>NUCLEOTIDE SEQUENCE</scope>
</reference>
<accession>A0ABN9C8E7</accession>
<protein>
    <submittedName>
        <fullName evidence="1">Uncharacterized protein</fullName>
    </submittedName>
</protein>
<comment type="caution">
    <text evidence="1">The sequence shown here is derived from an EMBL/GenBank/DDBJ whole genome shotgun (WGS) entry which is preliminary data.</text>
</comment>
<keyword evidence="2" id="KW-1185">Reference proteome</keyword>
<dbReference type="Proteomes" id="UP001162483">
    <property type="component" value="Unassembled WGS sequence"/>
</dbReference>
<name>A0ABN9C8E7_9NEOB</name>
<organism evidence="1 2">
    <name type="scientific">Staurois parvus</name>
    <dbReference type="NCBI Taxonomy" id="386267"/>
    <lineage>
        <taxon>Eukaryota</taxon>
        <taxon>Metazoa</taxon>
        <taxon>Chordata</taxon>
        <taxon>Craniata</taxon>
        <taxon>Vertebrata</taxon>
        <taxon>Euteleostomi</taxon>
        <taxon>Amphibia</taxon>
        <taxon>Batrachia</taxon>
        <taxon>Anura</taxon>
        <taxon>Neobatrachia</taxon>
        <taxon>Ranoidea</taxon>
        <taxon>Ranidae</taxon>
        <taxon>Staurois</taxon>
    </lineage>
</organism>
<gene>
    <name evidence="1" type="ORF">SPARVUS_LOCUS4470689</name>
</gene>